<accession>A0ABM8BLZ7</accession>
<dbReference type="InterPro" id="IPR017716">
    <property type="entry name" value="S-AdoMet_deCOase_pro-enz"/>
</dbReference>
<comment type="cofactor">
    <cofactor evidence="8">
        <name>pyruvate</name>
        <dbReference type="ChEBI" id="CHEBI:15361"/>
    </cofactor>
    <text evidence="8">Binds 1 pyruvoyl group covalently per subunit.</text>
</comment>
<feature type="active site" description="Proton acceptor; for processing activity" evidence="8">
    <location>
        <position position="84"/>
    </location>
</feature>
<dbReference type="SUPFAM" id="SSF56276">
    <property type="entry name" value="S-adenosylmethionine decarboxylase"/>
    <property type="match status" value="1"/>
</dbReference>
<comment type="function">
    <text evidence="8">Catalyzes the decarboxylation of S-adenosylmethionine to S-adenosylmethioninamine (dcAdoMet), the propylamine donor required for the synthesis of the polyamines spermine and spermidine from the diamine putrescine.</text>
</comment>
<name>A0ABM8BLZ7_9CREN</name>
<dbReference type="InterPro" id="IPR003826">
    <property type="entry name" value="AdoMetDC_fam_prok"/>
</dbReference>
<evidence type="ECO:0000256" key="8">
    <source>
        <dbReference type="HAMAP-Rule" id="MF_00464"/>
    </source>
</evidence>
<dbReference type="PANTHER" id="PTHR33866">
    <property type="entry name" value="S-ADENOSYLMETHIONINE DECARBOXYLASE PROENZYME"/>
    <property type="match status" value="1"/>
</dbReference>
<keyword evidence="7 8" id="KW-0670">Pyruvate</keyword>
<evidence type="ECO:0000256" key="7">
    <source>
        <dbReference type="ARBA" id="ARBA00023317"/>
    </source>
</evidence>
<feature type="active site" description="Proton donor; for catalytic activity" evidence="8">
    <location>
        <position position="99"/>
    </location>
</feature>
<dbReference type="GeneID" id="76206561"/>
<keyword evidence="1 8" id="KW-0210">Decarboxylase</keyword>
<evidence type="ECO:0000313" key="10">
    <source>
        <dbReference type="Proteomes" id="UP001060771"/>
    </source>
</evidence>
<feature type="chain" id="PRO_5044925818" description="S-adenosylmethionine decarboxylase alpha chain" evidence="8">
    <location>
        <begin position="79"/>
        <end position="144"/>
    </location>
</feature>
<protein>
    <recommendedName>
        <fullName evidence="8">S-adenosylmethionine decarboxylase proenzyme</fullName>
        <shortName evidence="8">AdoMetDC</shortName>
        <shortName evidence="8">SAMDC</shortName>
        <ecNumber evidence="8">4.1.1.50</ecNumber>
    </recommendedName>
    <component>
        <recommendedName>
            <fullName evidence="8">S-adenosylmethionine decarboxylase beta chain</fullName>
        </recommendedName>
    </component>
    <component>
        <recommendedName>
            <fullName evidence="8">S-adenosylmethionine decarboxylase alpha chain</fullName>
        </recommendedName>
    </component>
</protein>
<evidence type="ECO:0000313" key="9">
    <source>
        <dbReference type="EMBL" id="BDR91921.1"/>
    </source>
</evidence>
<reference evidence="10" key="1">
    <citation type="submission" date="2022-09" db="EMBL/GenBank/DDBJ databases">
        <title>Complete genome sequence of Vulcanisaeta souniana.</title>
        <authorList>
            <person name="Kato S."/>
            <person name="Itoh T."/>
            <person name="Ohkuma M."/>
        </authorList>
    </citation>
    <scope>NUCLEOTIDE SEQUENCE [LARGE SCALE GENOMIC DNA]</scope>
    <source>
        <strain evidence="10">JCM 11219</strain>
    </source>
</reference>
<evidence type="ECO:0000256" key="5">
    <source>
        <dbReference type="ARBA" id="ARBA00023239"/>
    </source>
</evidence>
<evidence type="ECO:0000256" key="4">
    <source>
        <dbReference type="ARBA" id="ARBA00023145"/>
    </source>
</evidence>
<proteinExistence type="inferred from homology"/>
<dbReference type="NCBIfam" id="TIGR03330">
    <property type="entry name" value="SAM_DCase_Bsu"/>
    <property type="match status" value="1"/>
</dbReference>
<keyword evidence="3 8" id="KW-0620">Polyamine biosynthesis</keyword>
<dbReference type="EC" id="4.1.1.50" evidence="8"/>
<dbReference type="HAMAP" id="MF_00464">
    <property type="entry name" value="AdoMetDC_1"/>
    <property type="match status" value="1"/>
</dbReference>
<keyword evidence="10" id="KW-1185">Reference proteome</keyword>
<evidence type="ECO:0000256" key="6">
    <source>
        <dbReference type="ARBA" id="ARBA00023270"/>
    </source>
</evidence>
<feature type="chain" id="PRO_5044925819" description="S-adenosylmethionine decarboxylase beta chain" evidence="8">
    <location>
        <begin position="1"/>
        <end position="78"/>
    </location>
</feature>
<comment type="PTM">
    <text evidence="8">Is synthesized initially as an inactive proenzyme. Formation of the active enzyme involves a self-maturation process in which the active site pyruvoyl group is generated from an internal serine residue via an autocatalytic post-translational modification. Two non-identical subunits are generated from the proenzyme in this reaction, and the pyruvate is formed at the N-terminus of the alpha chain, which is derived from the carboxyl end of the proenzyme. The post-translation cleavage follows an unusual pathway, termed non-hydrolytic serinolysis, in which the side chain hydroxyl group of the serine supplies its oxygen atom to form the C-terminus of the beta chain, while the remainder of the serine residue undergoes an oxidative deamination to produce ammonia and the pyruvoyl group blocking the N-terminus of the alpha chain.</text>
</comment>
<keyword evidence="4 8" id="KW-0865">Zymogen</keyword>
<dbReference type="Proteomes" id="UP001060771">
    <property type="component" value="Chromosome"/>
</dbReference>
<dbReference type="RefSeq" id="WP_188602382.1">
    <property type="nucleotide sequence ID" value="NZ_AP026830.1"/>
</dbReference>
<dbReference type="EMBL" id="AP026830">
    <property type="protein sequence ID" value="BDR91921.1"/>
    <property type="molecule type" value="Genomic_DNA"/>
</dbReference>
<keyword evidence="2 8" id="KW-0068">Autocatalytic cleavage</keyword>
<sequence>MITQTLTGPGGREGNALVYGVHVYGNLYGCNKELLKDELYLTKIIKEAADVAGALVVSTFYYKFGINGGISVVAIVAESHISIHTWPEHEYATVDVYTCGNHTRPMAAFEYIAKSLNAKKVEVFVSDRSYYSNINGETRGDEVS</sequence>
<comment type="catalytic activity">
    <reaction evidence="8">
        <text>S-adenosyl-L-methionine + H(+) = S-adenosyl 3-(methylsulfanyl)propylamine + CO2</text>
        <dbReference type="Rhea" id="RHEA:15981"/>
        <dbReference type="ChEBI" id="CHEBI:15378"/>
        <dbReference type="ChEBI" id="CHEBI:16526"/>
        <dbReference type="ChEBI" id="CHEBI:57443"/>
        <dbReference type="ChEBI" id="CHEBI:59789"/>
        <dbReference type="EC" id="4.1.1.50"/>
    </reaction>
</comment>
<feature type="site" description="Cleavage (non-hydrolytic); by autolysis" evidence="8">
    <location>
        <begin position="78"/>
        <end position="79"/>
    </location>
</feature>
<organism evidence="9 10">
    <name type="scientific">Vulcanisaeta souniana JCM 11219</name>
    <dbReference type="NCBI Taxonomy" id="1293586"/>
    <lineage>
        <taxon>Archaea</taxon>
        <taxon>Thermoproteota</taxon>
        <taxon>Thermoprotei</taxon>
        <taxon>Thermoproteales</taxon>
        <taxon>Thermoproteaceae</taxon>
        <taxon>Vulcanisaeta</taxon>
    </lineage>
</organism>
<evidence type="ECO:0000256" key="2">
    <source>
        <dbReference type="ARBA" id="ARBA00022813"/>
    </source>
</evidence>
<keyword evidence="8" id="KW-0949">S-adenosyl-L-methionine</keyword>
<dbReference type="InterPro" id="IPR016067">
    <property type="entry name" value="S-AdoMet_deCO2ase_core"/>
</dbReference>
<keyword evidence="8" id="KW-0745">Spermidine biosynthesis</keyword>
<comment type="similarity">
    <text evidence="8">Belongs to the prokaryotic AdoMetDC family. Type 1 subfamily.</text>
</comment>
<dbReference type="Gene3D" id="3.60.90.10">
    <property type="entry name" value="S-adenosylmethionine decarboxylase"/>
    <property type="match status" value="1"/>
</dbReference>
<comment type="subunit">
    <text evidence="8">Heterotetramer of two alpha and two beta chains arranged as a dimer of alpha/beta heterodimers.</text>
</comment>
<evidence type="ECO:0000256" key="1">
    <source>
        <dbReference type="ARBA" id="ARBA00022793"/>
    </source>
</evidence>
<dbReference type="PANTHER" id="PTHR33866:SF2">
    <property type="entry name" value="S-ADENOSYLMETHIONINE DECARBOXYLASE PROENZYME"/>
    <property type="match status" value="1"/>
</dbReference>
<keyword evidence="5 8" id="KW-0456">Lyase</keyword>
<dbReference type="Pfam" id="PF02675">
    <property type="entry name" value="AdoMet_dc"/>
    <property type="match status" value="1"/>
</dbReference>
<gene>
    <name evidence="8" type="primary">speH</name>
    <name evidence="9" type="ORF">Vsou_10140</name>
</gene>
<comment type="pathway">
    <text evidence="8">Amine and polyamine biosynthesis; S-adenosylmethioninamine biosynthesis; S-adenosylmethioninamine from S-adenosyl-L-methionine: step 1/1.</text>
</comment>
<evidence type="ECO:0000256" key="3">
    <source>
        <dbReference type="ARBA" id="ARBA00023115"/>
    </source>
</evidence>
<keyword evidence="6 8" id="KW-0704">Schiff base</keyword>
<feature type="active site" description="Schiff-base intermediate with substrate; via pyruvic acid" evidence="8">
    <location>
        <position position="79"/>
    </location>
</feature>
<feature type="modified residue" description="Pyruvic acid (Ser); by autocatalysis" evidence="8">
    <location>
        <position position="79"/>
    </location>
</feature>